<evidence type="ECO:0000256" key="3">
    <source>
        <dbReference type="ARBA" id="ARBA00022630"/>
    </source>
</evidence>
<dbReference type="SUPFAM" id="SSF56176">
    <property type="entry name" value="FAD-binding/transporter-associated domain-like"/>
    <property type="match status" value="1"/>
</dbReference>
<dbReference type="Proteomes" id="UP001358417">
    <property type="component" value="Unassembled WGS sequence"/>
</dbReference>
<dbReference type="PANTHER" id="PTHR42973">
    <property type="entry name" value="BINDING OXIDOREDUCTASE, PUTATIVE (AFU_ORTHOLOGUE AFUA_1G17690)-RELATED"/>
    <property type="match status" value="1"/>
</dbReference>
<comment type="caution">
    <text evidence="7">The sequence shown here is derived from an EMBL/GenBank/DDBJ whole genome shotgun (WGS) entry which is preliminary data.</text>
</comment>
<evidence type="ECO:0000256" key="1">
    <source>
        <dbReference type="ARBA" id="ARBA00001974"/>
    </source>
</evidence>
<name>A0AAV9NLW1_9EURO</name>
<evidence type="ECO:0000256" key="2">
    <source>
        <dbReference type="ARBA" id="ARBA00005466"/>
    </source>
</evidence>
<dbReference type="GO" id="GO:0016491">
    <property type="term" value="F:oxidoreductase activity"/>
    <property type="evidence" value="ECO:0007669"/>
    <property type="project" value="UniProtKB-KW"/>
</dbReference>
<dbReference type="Pfam" id="PF01565">
    <property type="entry name" value="FAD_binding_4"/>
    <property type="match status" value="1"/>
</dbReference>
<evidence type="ECO:0000313" key="8">
    <source>
        <dbReference type="Proteomes" id="UP001358417"/>
    </source>
</evidence>
<dbReference type="InterPro" id="IPR016167">
    <property type="entry name" value="FAD-bd_PCMH_sub1"/>
</dbReference>
<evidence type="ECO:0000313" key="7">
    <source>
        <dbReference type="EMBL" id="KAK5059920.1"/>
    </source>
</evidence>
<dbReference type="AlphaFoldDB" id="A0AAV9NLW1"/>
<dbReference type="InterPro" id="IPR016166">
    <property type="entry name" value="FAD-bd_PCMH"/>
</dbReference>
<evidence type="ECO:0000256" key="4">
    <source>
        <dbReference type="ARBA" id="ARBA00022827"/>
    </source>
</evidence>
<keyword evidence="8" id="KW-1185">Reference proteome</keyword>
<dbReference type="InterPro" id="IPR050416">
    <property type="entry name" value="FAD-linked_Oxidoreductase"/>
</dbReference>
<protein>
    <recommendedName>
        <fullName evidence="6">FAD-binding PCMH-type domain-containing protein</fullName>
    </recommendedName>
</protein>
<keyword evidence="5" id="KW-0560">Oxidoreductase</keyword>
<gene>
    <name evidence="7" type="ORF">LTR84_009803</name>
</gene>
<accession>A0AAV9NLW1</accession>
<keyword evidence="3" id="KW-0285">Flavoprotein</keyword>
<comment type="cofactor">
    <cofactor evidence="1">
        <name>FAD</name>
        <dbReference type="ChEBI" id="CHEBI:57692"/>
    </cofactor>
</comment>
<dbReference type="GeneID" id="89977961"/>
<reference evidence="7 8" key="1">
    <citation type="submission" date="2023-08" db="EMBL/GenBank/DDBJ databases">
        <title>Black Yeasts Isolated from many extreme environments.</title>
        <authorList>
            <person name="Coleine C."/>
            <person name="Stajich J.E."/>
            <person name="Selbmann L."/>
        </authorList>
    </citation>
    <scope>NUCLEOTIDE SEQUENCE [LARGE SCALE GENOMIC DNA]</scope>
    <source>
        <strain evidence="7 8">CCFEE 5792</strain>
    </source>
</reference>
<dbReference type="InterPro" id="IPR016169">
    <property type="entry name" value="FAD-bd_PCMH_sub2"/>
</dbReference>
<organism evidence="7 8">
    <name type="scientific">Exophiala bonariae</name>
    <dbReference type="NCBI Taxonomy" id="1690606"/>
    <lineage>
        <taxon>Eukaryota</taxon>
        <taxon>Fungi</taxon>
        <taxon>Dikarya</taxon>
        <taxon>Ascomycota</taxon>
        <taxon>Pezizomycotina</taxon>
        <taxon>Eurotiomycetes</taxon>
        <taxon>Chaetothyriomycetidae</taxon>
        <taxon>Chaetothyriales</taxon>
        <taxon>Herpotrichiellaceae</taxon>
        <taxon>Exophiala</taxon>
    </lineage>
</organism>
<comment type="similarity">
    <text evidence="2">Belongs to the oxygen-dependent FAD-linked oxidoreductase family.</text>
</comment>
<dbReference type="InterPro" id="IPR036318">
    <property type="entry name" value="FAD-bd_PCMH-like_sf"/>
</dbReference>
<dbReference type="PROSITE" id="PS51387">
    <property type="entry name" value="FAD_PCMH"/>
    <property type="match status" value="1"/>
</dbReference>
<dbReference type="Gene3D" id="3.40.462.20">
    <property type="match status" value="1"/>
</dbReference>
<feature type="domain" description="FAD-binding PCMH-type" evidence="6">
    <location>
        <begin position="37"/>
        <end position="208"/>
    </location>
</feature>
<dbReference type="Gene3D" id="3.30.465.10">
    <property type="match status" value="1"/>
</dbReference>
<dbReference type="PANTHER" id="PTHR42973:SF39">
    <property type="entry name" value="FAD-BINDING PCMH-TYPE DOMAIN-CONTAINING PROTEIN"/>
    <property type="match status" value="1"/>
</dbReference>
<dbReference type="RefSeq" id="XP_064709741.1">
    <property type="nucleotide sequence ID" value="XM_064853342.1"/>
</dbReference>
<dbReference type="EMBL" id="JAVRRD010000004">
    <property type="protein sequence ID" value="KAK5059920.1"/>
    <property type="molecule type" value="Genomic_DNA"/>
</dbReference>
<dbReference type="Gene3D" id="3.30.43.10">
    <property type="entry name" value="Uridine Diphospho-n-acetylenolpyruvylglucosamine Reductase, domain 2"/>
    <property type="match status" value="1"/>
</dbReference>
<evidence type="ECO:0000259" key="6">
    <source>
        <dbReference type="PROSITE" id="PS51387"/>
    </source>
</evidence>
<evidence type="ECO:0000256" key="5">
    <source>
        <dbReference type="ARBA" id="ARBA00023002"/>
    </source>
</evidence>
<dbReference type="GO" id="GO:0071949">
    <property type="term" value="F:FAD binding"/>
    <property type="evidence" value="ECO:0007669"/>
    <property type="project" value="InterPro"/>
</dbReference>
<sequence>MGSLDIAANMPIIWRHSVDEERYEKARVGRVFNRRRPKRYPVAVVEAESEEHIVQAVKLAIGQQLRISVRSGGHSWAAWSVRDNAVLLDLGKWEHISLDKDAGTVTVSPSTTGHVLNNYLGQHGFLFPGGHCPDVGLGGFLLQGGMGWNCKNWGWACENIVALDVVTADGELVRVDEEQNSDLFFAARGAGPGFPAIVTKFHLKVRKSYTSMLASTFVYPISKYSEVLDWVVKISPGFDDAVEIVACANTPAEVGEICITAHFVTFKNTREEAVKSLELANTTRPEGFLVEIVNEPTSLAEEYKAQALANPTGHRYCAENGYIKNDSNVAAVLEPSFTTLPHPKAFAIWFAMNPCSRRELPDMALSMQSDHYFAVYTVWEDENDDERCQKWTRGVMKDLAPHCEGAYLGDSDFQIRQTKFWTDDKANRLMEIRRRRDPTSRICGYLIPGDASGAEGLENIDKLHLD</sequence>
<keyword evidence="4" id="KW-0274">FAD</keyword>
<proteinExistence type="inferred from homology"/>
<dbReference type="InterPro" id="IPR006094">
    <property type="entry name" value="Oxid_FAD_bind_N"/>
</dbReference>